<keyword evidence="2" id="KW-0732">Signal</keyword>
<dbReference type="AlphaFoldDB" id="A0A4P6UKH0"/>
<name>A0A4P6UKH0_9BURK</name>
<evidence type="ECO:0000256" key="1">
    <source>
        <dbReference type="SAM" id="MobiDB-lite"/>
    </source>
</evidence>
<dbReference type="Proteomes" id="UP000292939">
    <property type="component" value="Chromosome"/>
</dbReference>
<accession>A0A4P6UKH0</accession>
<organism evidence="3 4">
    <name type="scientific">Hylemonella gracilis</name>
    <dbReference type="NCBI Taxonomy" id="80880"/>
    <lineage>
        <taxon>Bacteria</taxon>
        <taxon>Pseudomonadati</taxon>
        <taxon>Pseudomonadota</taxon>
        <taxon>Betaproteobacteria</taxon>
        <taxon>Burkholderiales</taxon>
        <taxon>Comamonadaceae</taxon>
        <taxon>Hylemonella</taxon>
    </lineage>
</organism>
<feature type="compositionally biased region" description="Basic and acidic residues" evidence="1">
    <location>
        <begin position="115"/>
        <end position="143"/>
    </location>
</feature>
<evidence type="ECO:0000313" key="3">
    <source>
        <dbReference type="EMBL" id="QBK05593.1"/>
    </source>
</evidence>
<dbReference type="OrthoDB" id="8914044at2"/>
<feature type="chain" id="PRO_5020742535" evidence="2">
    <location>
        <begin position="37"/>
        <end position="163"/>
    </location>
</feature>
<evidence type="ECO:0000313" key="4">
    <source>
        <dbReference type="Proteomes" id="UP000292939"/>
    </source>
</evidence>
<proteinExistence type="predicted"/>
<feature type="compositionally biased region" description="Low complexity" evidence="1">
    <location>
        <begin position="144"/>
        <end position="163"/>
    </location>
</feature>
<sequence length="163" mass="18088">MRPFFVFFPLRVTGQDVGVIATGLAALLLCIGAAQAQTSAPVPVPMPYDAEHDRQERTRIKHEREQAAAVYKEAQVDCYQRFAVNACLKDARRARRVVADRLRGEEIVLDDAKRTAEVESQKQRVEARQAERARQEAAREQQEAARAGGRTPPRGNAPAPAGR</sequence>
<dbReference type="KEGG" id="hgr:DW355_13390"/>
<gene>
    <name evidence="3" type="ORF">DW355_13390</name>
</gene>
<reference evidence="3 4" key="1">
    <citation type="submission" date="2018-07" db="EMBL/GenBank/DDBJ databases">
        <title>Exploring interactions and the metabolic potential of the ultra-small soil bacteria Hylemonella gracilis.</title>
        <authorList>
            <person name="Tyc O."/>
            <person name="Kulkarni P."/>
            <person name="Gawehns F."/>
            <person name="Hundscheid M."/>
            <person name="Zweers H."/>
            <person name="Garbeva P."/>
        </authorList>
    </citation>
    <scope>NUCLEOTIDE SEQUENCE [LARGE SCALE GENOMIC DNA]</scope>
    <source>
        <strain evidence="3 4">NS1</strain>
    </source>
</reference>
<dbReference type="EMBL" id="CP031395">
    <property type="protein sequence ID" value="QBK05593.1"/>
    <property type="molecule type" value="Genomic_DNA"/>
</dbReference>
<dbReference type="RefSeq" id="WP_131280793.1">
    <property type="nucleotide sequence ID" value="NZ_CP031395.1"/>
</dbReference>
<feature type="signal peptide" evidence="2">
    <location>
        <begin position="1"/>
        <end position="36"/>
    </location>
</feature>
<feature type="region of interest" description="Disordered" evidence="1">
    <location>
        <begin position="115"/>
        <end position="163"/>
    </location>
</feature>
<protein>
    <submittedName>
        <fullName evidence="3">Uncharacterized protein</fullName>
    </submittedName>
</protein>
<evidence type="ECO:0000256" key="2">
    <source>
        <dbReference type="SAM" id="SignalP"/>
    </source>
</evidence>